<evidence type="ECO:0000256" key="1">
    <source>
        <dbReference type="ARBA" id="ARBA00004651"/>
    </source>
</evidence>
<organism evidence="9 10">
    <name type="scientific">Anopheles farauti</name>
    <dbReference type="NCBI Taxonomy" id="69004"/>
    <lineage>
        <taxon>Eukaryota</taxon>
        <taxon>Metazoa</taxon>
        <taxon>Ecdysozoa</taxon>
        <taxon>Arthropoda</taxon>
        <taxon>Hexapoda</taxon>
        <taxon>Insecta</taxon>
        <taxon>Pterygota</taxon>
        <taxon>Neoptera</taxon>
        <taxon>Endopterygota</taxon>
        <taxon>Diptera</taxon>
        <taxon>Nematocera</taxon>
        <taxon>Culicoidea</taxon>
        <taxon>Culicidae</taxon>
        <taxon>Anophelinae</taxon>
        <taxon>Anopheles</taxon>
    </lineage>
</organism>
<keyword evidence="5 8" id="KW-0472">Membrane</keyword>
<evidence type="ECO:0000313" key="10">
    <source>
        <dbReference type="Proteomes" id="UP000075886"/>
    </source>
</evidence>
<reference evidence="10" key="1">
    <citation type="submission" date="2014-01" db="EMBL/GenBank/DDBJ databases">
        <title>The Genome Sequence of Anopheles farauti FAR1 (V2).</title>
        <authorList>
            <consortium name="The Broad Institute Genomics Platform"/>
            <person name="Neafsey D.E."/>
            <person name="Besansky N."/>
            <person name="Howell P."/>
            <person name="Walton C."/>
            <person name="Young S.K."/>
            <person name="Zeng Q."/>
            <person name="Gargeya S."/>
            <person name="Fitzgerald M."/>
            <person name="Haas B."/>
            <person name="Abouelleil A."/>
            <person name="Allen A.W."/>
            <person name="Alvarado L."/>
            <person name="Arachchi H.M."/>
            <person name="Berlin A.M."/>
            <person name="Chapman S.B."/>
            <person name="Gainer-Dewar J."/>
            <person name="Goldberg J."/>
            <person name="Griggs A."/>
            <person name="Gujja S."/>
            <person name="Hansen M."/>
            <person name="Howarth C."/>
            <person name="Imamovic A."/>
            <person name="Ireland A."/>
            <person name="Larimer J."/>
            <person name="McCowan C."/>
            <person name="Murphy C."/>
            <person name="Pearson M."/>
            <person name="Poon T.W."/>
            <person name="Priest M."/>
            <person name="Roberts A."/>
            <person name="Saif S."/>
            <person name="Shea T."/>
            <person name="Sisk P."/>
            <person name="Sykes S."/>
            <person name="Wortman J."/>
            <person name="Nusbaum C."/>
            <person name="Birren B."/>
        </authorList>
    </citation>
    <scope>NUCLEOTIDE SEQUENCE [LARGE SCALE GENOMIC DNA]</scope>
    <source>
        <strain evidence="10">FAR1</strain>
    </source>
</reference>
<dbReference type="InterPro" id="IPR052192">
    <property type="entry name" value="Insect_Ionotropic_Sensory_Rcpt"/>
</dbReference>
<evidence type="ECO:0000256" key="2">
    <source>
        <dbReference type="ARBA" id="ARBA00022475"/>
    </source>
</evidence>
<evidence type="ECO:0000256" key="7">
    <source>
        <dbReference type="ARBA" id="ARBA00023180"/>
    </source>
</evidence>
<evidence type="ECO:0000256" key="4">
    <source>
        <dbReference type="ARBA" id="ARBA00022989"/>
    </source>
</evidence>
<name>A0A182Q2A1_9DIPT</name>
<keyword evidence="6" id="KW-0675">Receptor</keyword>
<keyword evidence="7" id="KW-0325">Glycoprotein</keyword>
<feature type="transmembrane region" description="Helical" evidence="8">
    <location>
        <begin position="326"/>
        <end position="346"/>
    </location>
</feature>
<comment type="subcellular location">
    <subcellularLocation>
        <location evidence="1">Cell membrane</location>
        <topology evidence="1">Multi-pass membrane protein</topology>
    </subcellularLocation>
</comment>
<keyword evidence="2" id="KW-1003">Cell membrane</keyword>
<keyword evidence="10" id="KW-1185">Reference proteome</keyword>
<evidence type="ECO:0000256" key="8">
    <source>
        <dbReference type="SAM" id="Phobius"/>
    </source>
</evidence>
<proteinExistence type="predicted"/>
<dbReference type="EMBL" id="AXCN02000015">
    <property type="status" value="NOT_ANNOTATED_CDS"/>
    <property type="molecule type" value="Genomic_DNA"/>
</dbReference>
<protein>
    <recommendedName>
        <fullName evidence="11">Ionotropic glutamate receptor C-terminal domain-containing protein</fullName>
    </recommendedName>
</protein>
<evidence type="ECO:0000256" key="6">
    <source>
        <dbReference type="ARBA" id="ARBA00023170"/>
    </source>
</evidence>
<accession>A0A182Q2A1</accession>
<evidence type="ECO:0008006" key="11">
    <source>
        <dbReference type="Google" id="ProtNLM"/>
    </source>
</evidence>
<dbReference type="EMBL" id="AXCN02000014">
    <property type="status" value="NOT_ANNOTATED_CDS"/>
    <property type="molecule type" value="Genomic_DNA"/>
</dbReference>
<keyword evidence="4 8" id="KW-1133">Transmembrane helix</keyword>
<dbReference type="AlphaFoldDB" id="A0A182Q2A1"/>
<keyword evidence="3 8" id="KW-0812">Transmembrane</keyword>
<dbReference type="PANTHER" id="PTHR42643:SF41">
    <property type="entry name" value="IONOTROPIC RECEPTOR 20A-RELATED"/>
    <property type="match status" value="1"/>
</dbReference>
<feature type="transmembrane region" description="Helical" evidence="8">
    <location>
        <begin position="550"/>
        <end position="569"/>
    </location>
</feature>
<dbReference type="PANTHER" id="PTHR42643">
    <property type="entry name" value="IONOTROPIC RECEPTOR 20A-RELATED"/>
    <property type="match status" value="1"/>
</dbReference>
<dbReference type="VEuPathDB" id="VectorBase:AFAF001668"/>
<evidence type="ECO:0000313" key="9">
    <source>
        <dbReference type="EnsemblMetazoa" id="AFAF001668-PA"/>
    </source>
</evidence>
<feature type="transmembrane region" description="Helical" evidence="8">
    <location>
        <begin position="367"/>
        <end position="387"/>
    </location>
</feature>
<sequence>MGGFFQQRVSLGAQRCRIRWGSMMAQEVIVVPLQLGGTGFQRPVPKPLEHFFHEALESNINTLYLRDVSRVMFFDYLTTLPIAKVLLDAQKPLGMPLERSLVVLGIWGPLVMGTLSRAVHTATSEFKTLPAGAKYLVLMEDQDLRVADRSIAIALGTEFATRGIIDWCVTGHRTASFMSYAAIFSNQPYGVHAALNFSKAYGFNRIKHLDKVHLSGIATESFPYSYYYKSNELEGKDINVFDHMIWPMKTTYVIFSMVDDDNPRQLTDHIVQLLIYRRVDFLVTRKQMDHGMLPLLYPSANVYFCLVAPRIAAIDLTGSLTRPFDWELWLLIGSMIAFLLAGQMLCQLNQSVQRKINHLLRSEPTGSLISVSFASFTFLLLECYLAKVTSFFLVYRFRADCDTLEEFFAQNIPIRLPDEHLALLSWINPDVAQSIRDRAVNASSCEEFSDQCAHLDTIDRATFMINNRVEIDTLVGHKPSYIVRETLGLSHQVYVYARGFPLIVQFHHALRRVYETGFVVRYDRLHQQRMFHGMNKLIAEDKSLRYEHLVSLWLFYGFGLLFATFMFMVELMTNALTKRILSSCLATTDDADEKHRQEFFIKM</sequence>
<dbReference type="EnsemblMetazoa" id="AFAF001668-RA">
    <property type="protein sequence ID" value="AFAF001668-PA"/>
    <property type="gene ID" value="AFAF001668"/>
</dbReference>
<dbReference type="Proteomes" id="UP000075886">
    <property type="component" value="Unassembled WGS sequence"/>
</dbReference>
<dbReference type="STRING" id="69004.A0A182Q2A1"/>
<evidence type="ECO:0000256" key="5">
    <source>
        <dbReference type="ARBA" id="ARBA00023136"/>
    </source>
</evidence>
<evidence type="ECO:0000256" key="3">
    <source>
        <dbReference type="ARBA" id="ARBA00022692"/>
    </source>
</evidence>
<dbReference type="GO" id="GO:0005886">
    <property type="term" value="C:plasma membrane"/>
    <property type="evidence" value="ECO:0007669"/>
    <property type="project" value="UniProtKB-SubCell"/>
</dbReference>
<reference evidence="9" key="2">
    <citation type="submission" date="2020-05" db="UniProtKB">
        <authorList>
            <consortium name="EnsemblMetazoa"/>
        </authorList>
    </citation>
    <scope>IDENTIFICATION</scope>
    <source>
        <strain evidence="9">FAR1</strain>
    </source>
</reference>
<feature type="transmembrane region" description="Helical" evidence="8">
    <location>
        <begin position="295"/>
        <end position="314"/>
    </location>
</feature>